<evidence type="ECO:0000313" key="13">
    <source>
        <dbReference type="EMBL" id="SCU99366.1"/>
    </source>
</evidence>
<feature type="domain" description="MTC6 partial TIM-barrel" evidence="12">
    <location>
        <begin position="24"/>
        <end position="303"/>
    </location>
</feature>
<feature type="chain" id="PRO_5009236387" description="Maintenance of telomere capping protein 6" evidence="11">
    <location>
        <begin position="20"/>
        <end position="502"/>
    </location>
</feature>
<evidence type="ECO:0000256" key="11">
    <source>
        <dbReference type="SAM" id="SignalP"/>
    </source>
</evidence>
<evidence type="ECO:0000256" key="5">
    <source>
        <dbReference type="ARBA" id="ARBA00023136"/>
    </source>
</evidence>
<evidence type="ECO:0000256" key="7">
    <source>
        <dbReference type="ARBA" id="ARBA00037703"/>
    </source>
</evidence>
<dbReference type="GO" id="GO:0071464">
    <property type="term" value="P:cellular response to hydrostatic pressure"/>
    <property type="evidence" value="ECO:0007669"/>
    <property type="project" value="EnsemblFungi"/>
</dbReference>
<comment type="function">
    <text evidence="7">May be involved in telomere capping.</text>
</comment>
<comment type="subcellular location">
    <subcellularLocation>
        <location evidence="1">Membrane</location>
        <topology evidence="1">Single-pass type I membrane protein</topology>
    </subcellularLocation>
</comment>
<accession>A0A1G4K682</accession>
<dbReference type="OrthoDB" id="5573651at2759"/>
<comment type="similarity">
    <text evidence="8">Belongs to the MTC6 family.</text>
</comment>
<evidence type="ECO:0000313" key="14">
    <source>
        <dbReference type="Proteomes" id="UP000190274"/>
    </source>
</evidence>
<evidence type="ECO:0000256" key="8">
    <source>
        <dbReference type="ARBA" id="ARBA00038159"/>
    </source>
</evidence>
<evidence type="ECO:0000256" key="9">
    <source>
        <dbReference type="ARBA" id="ARBA00039865"/>
    </source>
</evidence>
<reference evidence="13 14" key="1">
    <citation type="submission" date="2016-03" db="EMBL/GenBank/DDBJ databases">
        <authorList>
            <person name="Devillers H."/>
        </authorList>
    </citation>
    <scope>NUCLEOTIDE SEQUENCE [LARGE SCALE GENOMIC DNA]</scope>
    <source>
        <strain evidence="13">CBS 10888</strain>
    </source>
</reference>
<dbReference type="PANTHER" id="PTHR35518:SF2">
    <property type="entry name" value="MAINTENANCE OF TELOMERE CAPPING PROTEIN 6"/>
    <property type="match status" value="1"/>
</dbReference>
<evidence type="ECO:0000256" key="1">
    <source>
        <dbReference type="ARBA" id="ARBA00004479"/>
    </source>
</evidence>
<dbReference type="EMBL" id="LT598461">
    <property type="protein sequence ID" value="SCU99366.1"/>
    <property type="molecule type" value="Genomic_DNA"/>
</dbReference>
<dbReference type="InterPro" id="IPR057530">
    <property type="entry name" value="TIM-barrel_MTC6"/>
</dbReference>
<keyword evidence="14" id="KW-1185">Reference proteome</keyword>
<keyword evidence="5 10" id="KW-0472">Membrane</keyword>
<feature type="transmembrane region" description="Helical" evidence="10">
    <location>
        <begin position="450"/>
        <end position="473"/>
    </location>
</feature>
<dbReference type="Pfam" id="PF25506">
    <property type="entry name" value="TIM-barrel_MTC6"/>
    <property type="match status" value="1"/>
</dbReference>
<evidence type="ECO:0000256" key="4">
    <source>
        <dbReference type="ARBA" id="ARBA00022989"/>
    </source>
</evidence>
<feature type="signal peptide" evidence="11">
    <location>
        <begin position="1"/>
        <end position="19"/>
    </location>
</feature>
<evidence type="ECO:0000256" key="2">
    <source>
        <dbReference type="ARBA" id="ARBA00022692"/>
    </source>
</evidence>
<name>A0A1G4K682_9SACH</name>
<keyword evidence="2 10" id="KW-0812">Transmembrane</keyword>
<organism evidence="13 14">
    <name type="scientific">Lachancea dasiensis</name>
    <dbReference type="NCBI Taxonomy" id="1072105"/>
    <lineage>
        <taxon>Eukaryota</taxon>
        <taxon>Fungi</taxon>
        <taxon>Dikarya</taxon>
        <taxon>Ascomycota</taxon>
        <taxon>Saccharomycotina</taxon>
        <taxon>Saccharomycetes</taxon>
        <taxon>Saccharomycetales</taxon>
        <taxon>Saccharomycetaceae</taxon>
        <taxon>Lachancea</taxon>
    </lineage>
</organism>
<dbReference type="AlphaFoldDB" id="A0A1G4K682"/>
<dbReference type="STRING" id="1266660.A0A1G4K682"/>
<evidence type="ECO:0000256" key="3">
    <source>
        <dbReference type="ARBA" id="ARBA00022729"/>
    </source>
</evidence>
<evidence type="ECO:0000259" key="12">
    <source>
        <dbReference type="Pfam" id="PF25506"/>
    </source>
</evidence>
<proteinExistence type="inferred from homology"/>
<keyword evidence="3 11" id="KW-0732">Signal</keyword>
<sequence length="502" mass="55671">MRLAVYELVLSLIVRVTACQQFWPSLSEGPQLALRSQRDAMINMSIDQVPTTGIHINSVLLSSENETVAMTNLGNLLRVGVQAYQIDLEFNKSSGNLSISGSNTSFISVLSSIDQYLVASNNFLSANMLVLLLRFPSNVSAHLQRNISLPNITAELEYGLGLSTIYTPAQLNIDRSVGLTQGYDGNRDRSGWPTLDYFLYKLQKRALVAYIDSNISSALPSSFVFGSGILSYETTNATVSCPLNDNHKLTSVARKSWRFLQMRYSAGDIYEYAACGYSPIIDNEYNSSSLSSIAGLLQNSLLWSWAYNEPNTYESVKSNSTALVAKRCAVIHYTSSNSSIYWAVANCYEKMRSVCRHKDNTFDWVVSEDTDNYFSTHEQGAGDVCPENYTLSFPQTPLQQMAVGNYLGSSHSENLDAWIDLNSVSVPDCWVPGGPYASCPYQKDVSARNFVAIITPTSVFSAVTIALVLFLTWRKVPIQDNRKRWKKITASHSKSEKEGVPS</sequence>
<evidence type="ECO:0000256" key="6">
    <source>
        <dbReference type="ARBA" id="ARBA00023180"/>
    </source>
</evidence>
<dbReference type="SUPFAM" id="SSF56436">
    <property type="entry name" value="C-type lectin-like"/>
    <property type="match status" value="1"/>
</dbReference>
<dbReference type="PANTHER" id="PTHR35518">
    <property type="entry name" value="MAINTENANCE OF TELOMOERE CAPPING"/>
    <property type="match status" value="1"/>
</dbReference>
<protein>
    <recommendedName>
        <fullName evidence="9">Maintenance of telomere capping protein 6</fullName>
    </recommendedName>
</protein>
<dbReference type="Proteomes" id="UP000190274">
    <property type="component" value="Chromosome H"/>
</dbReference>
<dbReference type="GO" id="GO:0005789">
    <property type="term" value="C:endoplasmic reticulum membrane"/>
    <property type="evidence" value="ECO:0007669"/>
    <property type="project" value="EnsemblFungi"/>
</dbReference>
<dbReference type="InterPro" id="IPR051008">
    <property type="entry name" value="Telomere_Capping_Maintenance"/>
</dbReference>
<keyword evidence="4 10" id="KW-1133">Transmembrane helix</keyword>
<dbReference type="InterPro" id="IPR016187">
    <property type="entry name" value="CTDL_fold"/>
</dbReference>
<keyword evidence="6" id="KW-0325">Glycoprotein</keyword>
<gene>
    <name evidence="13" type="ORF">LADA_0H19284G</name>
</gene>
<evidence type="ECO:0000256" key="10">
    <source>
        <dbReference type="SAM" id="Phobius"/>
    </source>
</evidence>